<keyword evidence="3" id="KW-1185">Reference proteome</keyword>
<organism evidence="2 3">
    <name type="scientific">Prorocentrum cordatum</name>
    <dbReference type="NCBI Taxonomy" id="2364126"/>
    <lineage>
        <taxon>Eukaryota</taxon>
        <taxon>Sar</taxon>
        <taxon>Alveolata</taxon>
        <taxon>Dinophyceae</taxon>
        <taxon>Prorocentrales</taxon>
        <taxon>Prorocentraceae</taxon>
        <taxon>Prorocentrum</taxon>
    </lineage>
</organism>
<proteinExistence type="predicted"/>
<gene>
    <name evidence="2" type="ORF">PCOR1329_LOCUS56481</name>
</gene>
<evidence type="ECO:0000313" key="3">
    <source>
        <dbReference type="Proteomes" id="UP001189429"/>
    </source>
</evidence>
<feature type="region of interest" description="Disordered" evidence="1">
    <location>
        <begin position="63"/>
        <end position="89"/>
    </location>
</feature>
<evidence type="ECO:0000313" key="2">
    <source>
        <dbReference type="EMBL" id="CAK0870343.1"/>
    </source>
</evidence>
<name>A0ABN9VDQ0_9DINO</name>
<protein>
    <submittedName>
        <fullName evidence="2">Uncharacterized protein</fullName>
    </submittedName>
</protein>
<evidence type="ECO:0000256" key="1">
    <source>
        <dbReference type="SAM" id="MobiDB-lite"/>
    </source>
</evidence>
<accession>A0ABN9VDQ0</accession>
<reference evidence="2" key="1">
    <citation type="submission" date="2023-10" db="EMBL/GenBank/DDBJ databases">
        <authorList>
            <person name="Chen Y."/>
            <person name="Shah S."/>
            <person name="Dougan E. K."/>
            <person name="Thang M."/>
            <person name="Chan C."/>
        </authorList>
    </citation>
    <scope>NUCLEOTIDE SEQUENCE [LARGE SCALE GENOMIC DNA]</scope>
</reference>
<dbReference type="EMBL" id="CAUYUJ010016949">
    <property type="protein sequence ID" value="CAK0870343.1"/>
    <property type="molecule type" value="Genomic_DNA"/>
</dbReference>
<sequence>MSGMAQSKGKPRLATAVIGPKTANVPCVDKRVGQPKKCTIFVGVRKHGGRRLCRPQWWYPGAEGGAREGERHRRTRGNEAEEAAEKSRFEKELLSTIEDETLYM</sequence>
<feature type="compositionally biased region" description="Basic and acidic residues" evidence="1">
    <location>
        <begin position="65"/>
        <end position="89"/>
    </location>
</feature>
<dbReference type="Proteomes" id="UP001189429">
    <property type="component" value="Unassembled WGS sequence"/>
</dbReference>
<comment type="caution">
    <text evidence="2">The sequence shown here is derived from an EMBL/GenBank/DDBJ whole genome shotgun (WGS) entry which is preliminary data.</text>
</comment>